<dbReference type="SUPFAM" id="SSF50729">
    <property type="entry name" value="PH domain-like"/>
    <property type="match status" value="1"/>
</dbReference>
<dbReference type="PANTHER" id="PTHR12673:SF159">
    <property type="entry name" value="LD03170P"/>
    <property type="match status" value="1"/>
</dbReference>
<dbReference type="CDD" id="cd00160">
    <property type="entry name" value="RhoGEF"/>
    <property type="match status" value="1"/>
</dbReference>
<dbReference type="InterPro" id="IPR011993">
    <property type="entry name" value="PH-like_dom_sf"/>
</dbReference>
<dbReference type="AlphaFoldDB" id="A0AAV2REL5"/>
<evidence type="ECO:0000313" key="2">
    <source>
        <dbReference type="EMBL" id="CAL4121846.1"/>
    </source>
</evidence>
<feature type="domain" description="DH" evidence="1">
    <location>
        <begin position="7"/>
        <end position="183"/>
    </location>
</feature>
<dbReference type="SMART" id="SM00325">
    <property type="entry name" value="RhoGEF"/>
    <property type="match status" value="1"/>
</dbReference>
<accession>A0AAV2REL5</accession>
<dbReference type="Proteomes" id="UP001497623">
    <property type="component" value="Unassembled WGS sequence"/>
</dbReference>
<protein>
    <recommendedName>
        <fullName evidence="1">DH domain-containing protein</fullName>
    </recommendedName>
</protein>
<dbReference type="SUPFAM" id="SSF48065">
    <property type="entry name" value="DBL homology domain (DH-domain)"/>
    <property type="match status" value="1"/>
</dbReference>
<dbReference type="PROSITE" id="PS50010">
    <property type="entry name" value="DH_2"/>
    <property type="match status" value="1"/>
</dbReference>
<evidence type="ECO:0000259" key="1">
    <source>
        <dbReference type="PROSITE" id="PS50010"/>
    </source>
</evidence>
<dbReference type="Gene3D" id="1.20.900.10">
    <property type="entry name" value="Dbl homology (DH) domain"/>
    <property type="match status" value="1"/>
</dbReference>
<sequence length="262" mass="30117">MNMNLSLREKVLKEIIHTEETYLKHLEILDKYFAKPCLEKELISLQTHTFIFGELDALRHINEELYRQLNANDSNVGQAFLHMAPFLKVYASYANNFQHALEVLQVNENKNETFKSWLSITESRPEVQTKVASLLITPVQRVPRYRLLLEELLRHTSSDHPHYTSITNALGKVSLTAELINAKVREGDGLQRLLMVQRALKNGRPNIVAPGRKLIKEGIVNKVSRKGKGSQPRLFFLLTDMLVYTKPPMANMSPKETLPDRF</sequence>
<dbReference type="GO" id="GO:0005737">
    <property type="term" value="C:cytoplasm"/>
    <property type="evidence" value="ECO:0007669"/>
    <property type="project" value="TreeGrafter"/>
</dbReference>
<feature type="non-terminal residue" evidence="2">
    <location>
        <position position="262"/>
    </location>
</feature>
<dbReference type="Pfam" id="PF00621">
    <property type="entry name" value="RhoGEF"/>
    <property type="match status" value="1"/>
</dbReference>
<dbReference type="EMBL" id="CAXKWB010019366">
    <property type="protein sequence ID" value="CAL4121846.1"/>
    <property type="molecule type" value="Genomic_DNA"/>
</dbReference>
<dbReference type="Gene3D" id="2.30.29.30">
    <property type="entry name" value="Pleckstrin-homology domain (PH domain)/Phosphotyrosine-binding domain (PTB)"/>
    <property type="match status" value="1"/>
</dbReference>
<evidence type="ECO:0000313" key="3">
    <source>
        <dbReference type="Proteomes" id="UP001497623"/>
    </source>
</evidence>
<dbReference type="InterPro" id="IPR051092">
    <property type="entry name" value="FYVE_RhoGEF_PH"/>
</dbReference>
<gene>
    <name evidence="2" type="ORF">MNOR_LOCUS22708</name>
</gene>
<dbReference type="InterPro" id="IPR035899">
    <property type="entry name" value="DBL_dom_sf"/>
</dbReference>
<dbReference type="InterPro" id="IPR000219">
    <property type="entry name" value="DH_dom"/>
</dbReference>
<dbReference type="GO" id="GO:0005085">
    <property type="term" value="F:guanyl-nucleotide exchange factor activity"/>
    <property type="evidence" value="ECO:0007669"/>
    <property type="project" value="InterPro"/>
</dbReference>
<organism evidence="2 3">
    <name type="scientific">Meganyctiphanes norvegica</name>
    <name type="common">Northern krill</name>
    <name type="synonym">Thysanopoda norvegica</name>
    <dbReference type="NCBI Taxonomy" id="48144"/>
    <lineage>
        <taxon>Eukaryota</taxon>
        <taxon>Metazoa</taxon>
        <taxon>Ecdysozoa</taxon>
        <taxon>Arthropoda</taxon>
        <taxon>Crustacea</taxon>
        <taxon>Multicrustacea</taxon>
        <taxon>Malacostraca</taxon>
        <taxon>Eumalacostraca</taxon>
        <taxon>Eucarida</taxon>
        <taxon>Euphausiacea</taxon>
        <taxon>Euphausiidae</taxon>
        <taxon>Meganyctiphanes</taxon>
    </lineage>
</organism>
<dbReference type="PANTHER" id="PTHR12673">
    <property type="entry name" value="FACIOGENITAL DYSPLASIA PROTEIN"/>
    <property type="match status" value="1"/>
</dbReference>
<proteinExistence type="predicted"/>
<reference evidence="2 3" key="1">
    <citation type="submission" date="2024-05" db="EMBL/GenBank/DDBJ databases">
        <authorList>
            <person name="Wallberg A."/>
        </authorList>
    </citation>
    <scope>NUCLEOTIDE SEQUENCE [LARGE SCALE GENOMIC DNA]</scope>
</reference>
<keyword evidence="3" id="KW-1185">Reference proteome</keyword>
<name>A0AAV2REL5_MEGNR</name>
<comment type="caution">
    <text evidence="2">The sequence shown here is derived from an EMBL/GenBank/DDBJ whole genome shotgun (WGS) entry which is preliminary data.</text>
</comment>